<dbReference type="Proteomes" id="UP000023758">
    <property type="component" value="Unassembled WGS sequence"/>
</dbReference>
<feature type="compositionally biased region" description="Basic and acidic residues" evidence="2">
    <location>
        <begin position="678"/>
        <end position="691"/>
    </location>
</feature>
<dbReference type="AlphaFoldDB" id="A0A022VQF5"/>
<dbReference type="PANTHER" id="PTHR31834">
    <property type="entry name" value="INITIATION-SPECIFIC ALPHA-1,6-MANNOSYLTRANSFERASE"/>
    <property type="match status" value="1"/>
</dbReference>
<evidence type="ECO:0000313" key="3">
    <source>
        <dbReference type="EMBL" id="EZF47993.1"/>
    </source>
</evidence>
<protein>
    <recommendedName>
        <fullName evidence="4">Glycosyl transferase</fullName>
    </recommendedName>
</protein>
<dbReference type="SUPFAM" id="SSF53448">
    <property type="entry name" value="Nucleotide-diphospho-sugar transferases"/>
    <property type="match status" value="1"/>
</dbReference>
<dbReference type="InterPro" id="IPR039367">
    <property type="entry name" value="Och1-like"/>
</dbReference>
<dbReference type="InterPro" id="IPR007577">
    <property type="entry name" value="GlycoTrfase_DXD_sugar-bd_CS"/>
</dbReference>
<organism evidence="3">
    <name type="scientific">Trichophyton rubrum CBS 288.86</name>
    <dbReference type="NCBI Taxonomy" id="1215330"/>
    <lineage>
        <taxon>Eukaryota</taxon>
        <taxon>Fungi</taxon>
        <taxon>Dikarya</taxon>
        <taxon>Ascomycota</taxon>
        <taxon>Pezizomycotina</taxon>
        <taxon>Eurotiomycetes</taxon>
        <taxon>Eurotiomycetidae</taxon>
        <taxon>Onygenales</taxon>
        <taxon>Arthrodermataceae</taxon>
        <taxon>Trichophyton</taxon>
    </lineage>
</organism>
<proteinExistence type="inferred from homology"/>
<evidence type="ECO:0000256" key="2">
    <source>
        <dbReference type="SAM" id="MobiDB-lite"/>
    </source>
</evidence>
<dbReference type="Pfam" id="PF04488">
    <property type="entry name" value="Gly_transf_sug"/>
    <property type="match status" value="1"/>
</dbReference>
<dbReference type="GO" id="GO:0006487">
    <property type="term" value="P:protein N-linked glycosylation"/>
    <property type="evidence" value="ECO:0007669"/>
    <property type="project" value="TreeGrafter"/>
</dbReference>
<feature type="compositionally biased region" description="Low complexity" evidence="2">
    <location>
        <begin position="560"/>
        <end position="569"/>
    </location>
</feature>
<feature type="compositionally biased region" description="Low complexity" evidence="2">
    <location>
        <begin position="591"/>
        <end position="600"/>
    </location>
</feature>
<dbReference type="InterPro" id="IPR029044">
    <property type="entry name" value="Nucleotide-diphossugar_trans"/>
</dbReference>
<dbReference type="GO" id="GO:0000009">
    <property type="term" value="F:alpha-1,6-mannosyltransferase activity"/>
    <property type="evidence" value="ECO:0007669"/>
    <property type="project" value="InterPro"/>
</dbReference>
<dbReference type="GO" id="GO:0000136">
    <property type="term" value="C:mannan polymerase complex"/>
    <property type="evidence" value="ECO:0007669"/>
    <property type="project" value="TreeGrafter"/>
</dbReference>
<feature type="region of interest" description="Disordered" evidence="2">
    <location>
        <begin position="401"/>
        <end position="714"/>
    </location>
</feature>
<dbReference type="Gene3D" id="3.90.550.20">
    <property type="match status" value="1"/>
</dbReference>
<sequence>MMKPLSPFLNRTPVSIRSAIDQAMGAVKTIAPKFGGFLPRQMRRALVGCVSCLVIVIYLSVAGAFSESKSDYPHSLAAPTMEKFPRKIWQTWKVDPLAFDKRDLDTAKSWVSKNPEYRYEVLTDHNDMYYVETHFGPEGFNRPDIVDTYRQLTAKIIKADLLRYLVMYVDGGVYTDIDVEAIRPIKRFIPERYNEKDINMVISVEIDEPSFSDHAILGQKSKSFCQWTFMCKPKLPVMMRLVDNILKWLNGVAKKQGKPISEIVLDFDEVISGTGPSAFTNAILQEMSENIGEPVKWDMFHDMHESKLVGGFLVLTVEAFAAGQGHSDSGNHNARAALVKHHYHASEWPKNHPRYNHPVYGEVEKCNWDRGCVEEWDKNTAAFKELSSEEQAKKIALAKLEVDTPPPKVPEVPTWNQPLPGAEQQPNGQPQPPQVPQQVPVQGQPIVQNPPQQQPQQPGQQFQQPPMQPLQPGQQVQQAPPTQQQQPGQQIPQAPPQQQQPGQQLQHQSEQQLQQPPTQQPPTQQQPGQQQPGQQFQQPPPPPQQQQPGQALQQPPPPTQQQQPGQALQQPPPPQQQQPGQALQQPPPPTQQQQPGQALQQPPPPQQQQPGQPLQQPPPPQQQQPGQPLQQQPGQPLQQPPPRQQQPGQGPPEQPKAPSENEQQPKAPQPNAPASPEGPEKLDDKDLKEIADLNDELNNLEGSEKKKRDPKAEP</sequence>
<reference evidence="3" key="1">
    <citation type="submission" date="2014-02" db="EMBL/GenBank/DDBJ databases">
        <title>The Genome Sequence of Trichophyton rubrum (morphotype fischeri) CBS 288.86.</title>
        <authorList>
            <consortium name="The Broad Institute Genomics Platform"/>
            <person name="Cuomo C.A."/>
            <person name="White T.C."/>
            <person name="Graser Y."/>
            <person name="Martinez-Rossi N."/>
            <person name="Heitman J."/>
            <person name="Young S.K."/>
            <person name="Zeng Q."/>
            <person name="Gargeya S."/>
            <person name="Abouelleil A."/>
            <person name="Alvarado L."/>
            <person name="Chapman S.B."/>
            <person name="Gainer-Dewar J."/>
            <person name="Goldberg J."/>
            <person name="Griggs A."/>
            <person name="Gujja S."/>
            <person name="Hansen M."/>
            <person name="Howarth C."/>
            <person name="Imamovic A."/>
            <person name="Larimer J."/>
            <person name="Martinez D."/>
            <person name="Murphy C."/>
            <person name="Pearson M.D."/>
            <person name="Persinoti G."/>
            <person name="Poon T."/>
            <person name="Priest M."/>
            <person name="Roberts A.D."/>
            <person name="Saif S."/>
            <person name="Shea T.D."/>
            <person name="Sykes S.N."/>
            <person name="Wortman J."/>
            <person name="Nusbaum C."/>
            <person name="Birren B."/>
        </authorList>
    </citation>
    <scope>NUCLEOTIDE SEQUENCE [LARGE SCALE GENOMIC DNA]</scope>
    <source>
        <strain evidence="3">CBS 288.86</strain>
    </source>
</reference>
<evidence type="ECO:0000256" key="1">
    <source>
        <dbReference type="ARBA" id="ARBA00009003"/>
    </source>
</evidence>
<evidence type="ECO:0008006" key="4">
    <source>
        <dbReference type="Google" id="ProtNLM"/>
    </source>
</evidence>
<feature type="compositionally biased region" description="Low complexity" evidence="2">
    <location>
        <begin position="623"/>
        <end position="637"/>
    </location>
</feature>
<dbReference type="OrthoDB" id="409543at2759"/>
<dbReference type="HOGENOM" id="CLU_422221_0_0_1"/>
<feature type="compositionally biased region" description="Pro residues" evidence="2">
    <location>
        <begin position="638"/>
        <end position="655"/>
    </location>
</feature>
<accession>A0A022VQF5</accession>
<dbReference type="FunFam" id="3.90.550.20:FF:000004">
    <property type="entry name" value="Glycosyltransferase family 32 protein"/>
    <property type="match status" value="1"/>
</dbReference>
<dbReference type="PANTHER" id="PTHR31834:SF8">
    <property type="entry name" value="TRANSFERASE, PUTATIVE (AFU_ORTHOLOGUE AFUA_6G14040)-RELATED"/>
    <property type="match status" value="1"/>
</dbReference>
<feature type="compositionally biased region" description="Low complexity" evidence="2">
    <location>
        <begin position="436"/>
        <end position="537"/>
    </location>
</feature>
<name>A0A022VQF5_TRIRU</name>
<gene>
    <name evidence="3" type="ORF">H103_08333</name>
</gene>
<feature type="compositionally biased region" description="Basic and acidic residues" evidence="2">
    <location>
        <begin position="702"/>
        <end position="714"/>
    </location>
</feature>
<dbReference type="EMBL" id="KK207937">
    <property type="protein sequence ID" value="EZF47993.1"/>
    <property type="molecule type" value="Genomic_DNA"/>
</dbReference>
<comment type="similarity">
    <text evidence="1">Belongs to the glycosyltransferase 32 family.</text>
</comment>